<dbReference type="Pfam" id="PF04389">
    <property type="entry name" value="Peptidase_M28"/>
    <property type="match status" value="1"/>
</dbReference>
<name>A0A3D9L6B3_MARFU</name>
<feature type="signal peptide" evidence="1">
    <location>
        <begin position="1"/>
        <end position="18"/>
    </location>
</feature>
<dbReference type="PANTHER" id="PTHR12147">
    <property type="entry name" value="METALLOPEPTIDASE M28 FAMILY MEMBER"/>
    <property type="match status" value="1"/>
</dbReference>
<dbReference type="SUPFAM" id="SSF52025">
    <property type="entry name" value="PA domain"/>
    <property type="match status" value="1"/>
</dbReference>
<protein>
    <submittedName>
        <fullName evidence="3">Peptidase M28-like protein</fullName>
    </submittedName>
</protein>
<evidence type="ECO:0000313" key="4">
    <source>
        <dbReference type="Proteomes" id="UP000256779"/>
    </source>
</evidence>
<reference evidence="3 4" key="1">
    <citation type="submission" date="2018-07" db="EMBL/GenBank/DDBJ databases">
        <title>Genomic Encyclopedia of Type Strains, Phase IV (KMG-IV): sequencing the most valuable type-strain genomes for metagenomic binning, comparative biology and taxonomic classification.</title>
        <authorList>
            <person name="Goeker M."/>
        </authorList>
    </citation>
    <scope>NUCLEOTIDE SEQUENCE [LARGE SCALE GENOMIC DNA]</scope>
    <source>
        <strain evidence="3 4">DSM 4134</strain>
    </source>
</reference>
<dbReference type="RefSeq" id="WP_115867516.1">
    <property type="nucleotide sequence ID" value="NZ_QREG01000005.1"/>
</dbReference>
<keyword evidence="4" id="KW-1185">Reference proteome</keyword>
<dbReference type="SUPFAM" id="SSF53187">
    <property type="entry name" value="Zn-dependent exopeptidases"/>
    <property type="match status" value="1"/>
</dbReference>
<dbReference type="Proteomes" id="UP000256779">
    <property type="component" value="Unassembled WGS sequence"/>
</dbReference>
<dbReference type="GO" id="GO:0006508">
    <property type="term" value="P:proteolysis"/>
    <property type="evidence" value="ECO:0007669"/>
    <property type="project" value="InterPro"/>
</dbReference>
<gene>
    <name evidence="3" type="ORF">C7460_105141</name>
</gene>
<sequence length="490" mass="54367">MKKVIIAALMMSCGVAWAQKDKKLVDKTVSKQRMEAHLKFLASDALRGRDTPSQGLEVAAEYLRTQLEYYGVKPFPEYPDYFQPVPFKKYYKPERGALTGTADTFQIEKDFLLLKGSNLNWTGEVVVLPYATQEELEEADVAGKLVVCTAGDGTDESVRAWYALAKEKRLWAQDAGAAGIIELYQSPQIPWPLLVKYLSGDKVMLDEGEDEDEFLTIWMSNAERKGSKAFSTGDTVTLEIAGSKVEKFNGHNIVGYVEGSDSELKSQYVAFTAHYDHVGVGAPDSTGDNIYNGARDNAVGTVTVLEAAKNLTTKPTKRSSLFVLFTAEEKGLLGSKYFVDNSPLPLNEIAFCFNSDNGGYNNTSMATVIGLDRTTAEDLLIKAIETYGLTPGDDANYKDQNLFDRSDNVSFASKGIPAPSFGMGVDAFDEDITRTYHQPADEFETLDMDYLYTFYRAYVLAGRLIGNMKETPFWVEGDKYYEAGKALYEK</sequence>
<evidence type="ECO:0000313" key="3">
    <source>
        <dbReference type="EMBL" id="REE00518.1"/>
    </source>
</evidence>
<dbReference type="InterPro" id="IPR045175">
    <property type="entry name" value="M28_fam"/>
</dbReference>
<keyword evidence="1" id="KW-0732">Signal</keyword>
<accession>A0A3D9L6B3</accession>
<dbReference type="GO" id="GO:0008235">
    <property type="term" value="F:metalloexopeptidase activity"/>
    <property type="evidence" value="ECO:0007669"/>
    <property type="project" value="InterPro"/>
</dbReference>
<dbReference type="PANTHER" id="PTHR12147:SF26">
    <property type="entry name" value="PEPTIDASE M28 DOMAIN-CONTAINING PROTEIN"/>
    <property type="match status" value="1"/>
</dbReference>
<feature type="domain" description="Peptidase M28" evidence="2">
    <location>
        <begin position="252"/>
        <end position="454"/>
    </location>
</feature>
<feature type="chain" id="PRO_5017697063" evidence="1">
    <location>
        <begin position="19"/>
        <end position="490"/>
    </location>
</feature>
<organism evidence="3 4">
    <name type="scientific">Marinoscillum furvescens DSM 4134</name>
    <dbReference type="NCBI Taxonomy" id="1122208"/>
    <lineage>
        <taxon>Bacteria</taxon>
        <taxon>Pseudomonadati</taxon>
        <taxon>Bacteroidota</taxon>
        <taxon>Cytophagia</taxon>
        <taxon>Cytophagales</taxon>
        <taxon>Reichenbachiellaceae</taxon>
        <taxon>Marinoscillum</taxon>
    </lineage>
</organism>
<dbReference type="AlphaFoldDB" id="A0A3D9L6B3"/>
<dbReference type="InterPro" id="IPR007484">
    <property type="entry name" value="Peptidase_M28"/>
</dbReference>
<dbReference type="OrthoDB" id="1521787at2"/>
<dbReference type="Gene3D" id="3.50.30.30">
    <property type="match status" value="1"/>
</dbReference>
<evidence type="ECO:0000259" key="2">
    <source>
        <dbReference type="Pfam" id="PF04389"/>
    </source>
</evidence>
<comment type="caution">
    <text evidence="3">The sequence shown here is derived from an EMBL/GenBank/DDBJ whole genome shotgun (WGS) entry which is preliminary data.</text>
</comment>
<dbReference type="InterPro" id="IPR046450">
    <property type="entry name" value="PA_dom_sf"/>
</dbReference>
<evidence type="ECO:0000256" key="1">
    <source>
        <dbReference type="SAM" id="SignalP"/>
    </source>
</evidence>
<proteinExistence type="predicted"/>
<dbReference type="EMBL" id="QREG01000005">
    <property type="protein sequence ID" value="REE00518.1"/>
    <property type="molecule type" value="Genomic_DNA"/>
</dbReference>
<dbReference type="Gene3D" id="3.40.630.10">
    <property type="entry name" value="Zn peptidases"/>
    <property type="match status" value="1"/>
</dbReference>